<evidence type="ECO:0000259" key="2">
    <source>
        <dbReference type="PROSITE" id="PS50994"/>
    </source>
</evidence>
<dbReference type="EMBL" id="JBEDUW010000006">
    <property type="protein sequence ID" value="KAK9923538.1"/>
    <property type="molecule type" value="Genomic_DNA"/>
</dbReference>
<keyword evidence="4" id="KW-1185">Reference proteome</keyword>
<proteinExistence type="predicted"/>
<evidence type="ECO:0000313" key="4">
    <source>
        <dbReference type="Proteomes" id="UP001457282"/>
    </source>
</evidence>
<dbReference type="InterPro" id="IPR012337">
    <property type="entry name" value="RNaseH-like_sf"/>
</dbReference>
<dbReference type="PANTHER" id="PTHR48475:SF2">
    <property type="entry name" value="RIBONUCLEASE H"/>
    <property type="match status" value="1"/>
</dbReference>
<accession>A0AAW1WHB5</accession>
<comment type="caution">
    <text evidence="3">The sequence shown here is derived from an EMBL/GenBank/DDBJ whole genome shotgun (WGS) entry which is preliminary data.</text>
</comment>
<reference evidence="3 4" key="1">
    <citation type="journal article" date="2023" name="G3 (Bethesda)">
        <title>A chromosome-length genome assembly and annotation of blackberry (Rubus argutus, cv. 'Hillquist').</title>
        <authorList>
            <person name="Bruna T."/>
            <person name="Aryal R."/>
            <person name="Dudchenko O."/>
            <person name="Sargent D.J."/>
            <person name="Mead D."/>
            <person name="Buti M."/>
            <person name="Cavallini A."/>
            <person name="Hytonen T."/>
            <person name="Andres J."/>
            <person name="Pham M."/>
            <person name="Weisz D."/>
            <person name="Mascagni F."/>
            <person name="Usai G."/>
            <person name="Natali L."/>
            <person name="Bassil N."/>
            <person name="Fernandez G.E."/>
            <person name="Lomsadze A."/>
            <person name="Armour M."/>
            <person name="Olukolu B."/>
            <person name="Poorten T."/>
            <person name="Britton C."/>
            <person name="Davik J."/>
            <person name="Ashrafi H."/>
            <person name="Aiden E.L."/>
            <person name="Borodovsky M."/>
            <person name="Worthington M."/>
        </authorList>
    </citation>
    <scope>NUCLEOTIDE SEQUENCE [LARGE SCALE GENOMIC DNA]</scope>
    <source>
        <strain evidence="3">PI 553951</strain>
    </source>
</reference>
<dbReference type="Proteomes" id="UP001457282">
    <property type="component" value="Unassembled WGS sequence"/>
</dbReference>
<protein>
    <recommendedName>
        <fullName evidence="2">Integrase catalytic domain-containing protein</fullName>
    </recommendedName>
</protein>
<sequence>MGAKQVLAFSDSQFIVNQVTGDYQAKDPIMRRYAARVKELTKVPRNENQGADALARIASGIDENYGNKVPVSTNGSRTIENIPTEVLQLRLEEPNWMVPILNYLKDGTLRETRTRQRRSDIGLPGTSSSMDTFTAEPTQCLICDALDRLNPERPSRRQCKRCQLNAPSLQSSSPPLATMVNPCPFAQWGLDLIEKLPKGTGGVEYVVVATDYSTKWTKAKALKSITSQQIQTFVWENIICRFGIPRVIVTDNGTQLDSNAFRNFCQEKGITPSFASVAHPQTNGQVEAVNKILKRTMRTKLGEKKGAWPELLPEVLWAYRTSYKAATGETPFSLAFGAEAVVPVEINVATHRIETFDPNENEEQLCLNRDLLEERREQANLQNAEHKIS</sequence>
<name>A0AAW1WHB5_RUBAR</name>
<keyword evidence="1" id="KW-0175">Coiled coil</keyword>
<dbReference type="InterPro" id="IPR036397">
    <property type="entry name" value="RNaseH_sf"/>
</dbReference>
<dbReference type="PROSITE" id="PS50994">
    <property type="entry name" value="INTEGRASE"/>
    <property type="match status" value="1"/>
</dbReference>
<feature type="coiled-coil region" evidence="1">
    <location>
        <begin position="362"/>
        <end position="389"/>
    </location>
</feature>
<dbReference type="FunFam" id="3.30.420.10:FF:000032">
    <property type="entry name" value="Retrovirus-related Pol polyprotein from transposon 297-like Protein"/>
    <property type="match status" value="1"/>
</dbReference>
<gene>
    <name evidence="3" type="ORF">M0R45_031950</name>
</gene>
<dbReference type="PANTHER" id="PTHR48475">
    <property type="entry name" value="RIBONUCLEASE H"/>
    <property type="match status" value="1"/>
</dbReference>
<dbReference type="GO" id="GO:0015074">
    <property type="term" value="P:DNA integration"/>
    <property type="evidence" value="ECO:0007669"/>
    <property type="project" value="InterPro"/>
</dbReference>
<evidence type="ECO:0000313" key="3">
    <source>
        <dbReference type="EMBL" id="KAK9923538.1"/>
    </source>
</evidence>
<dbReference type="GO" id="GO:0003676">
    <property type="term" value="F:nucleic acid binding"/>
    <property type="evidence" value="ECO:0007669"/>
    <property type="project" value="InterPro"/>
</dbReference>
<dbReference type="Gene3D" id="3.30.420.10">
    <property type="entry name" value="Ribonuclease H-like superfamily/Ribonuclease H"/>
    <property type="match status" value="2"/>
</dbReference>
<dbReference type="SUPFAM" id="SSF53098">
    <property type="entry name" value="Ribonuclease H-like"/>
    <property type="match status" value="2"/>
</dbReference>
<organism evidence="3 4">
    <name type="scientific">Rubus argutus</name>
    <name type="common">Southern blackberry</name>
    <dbReference type="NCBI Taxonomy" id="59490"/>
    <lineage>
        <taxon>Eukaryota</taxon>
        <taxon>Viridiplantae</taxon>
        <taxon>Streptophyta</taxon>
        <taxon>Embryophyta</taxon>
        <taxon>Tracheophyta</taxon>
        <taxon>Spermatophyta</taxon>
        <taxon>Magnoliopsida</taxon>
        <taxon>eudicotyledons</taxon>
        <taxon>Gunneridae</taxon>
        <taxon>Pentapetalae</taxon>
        <taxon>rosids</taxon>
        <taxon>fabids</taxon>
        <taxon>Rosales</taxon>
        <taxon>Rosaceae</taxon>
        <taxon>Rosoideae</taxon>
        <taxon>Rosoideae incertae sedis</taxon>
        <taxon>Rubus</taxon>
    </lineage>
</organism>
<dbReference type="InterPro" id="IPR001584">
    <property type="entry name" value="Integrase_cat-core"/>
</dbReference>
<dbReference type="AlphaFoldDB" id="A0AAW1WHB5"/>
<feature type="domain" description="Integrase catalytic" evidence="2">
    <location>
        <begin position="180"/>
        <end position="339"/>
    </location>
</feature>
<dbReference type="Pfam" id="PF00665">
    <property type="entry name" value="rve"/>
    <property type="match status" value="1"/>
</dbReference>
<evidence type="ECO:0000256" key="1">
    <source>
        <dbReference type="SAM" id="Coils"/>
    </source>
</evidence>